<dbReference type="InterPro" id="IPR023561">
    <property type="entry name" value="Carbonic_anhydrase_a-class"/>
</dbReference>
<comment type="similarity">
    <text evidence="6">Belongs to the alpha-carbonic anhydrase family.</text>
</comment>
<dbReference type="PROSITE" id="PS51144">
    <property type="entry name" value="ALPHA_CA_2"/>
    <property type="match status" value="1"/>
</dbReference>
<evidence type="ECO:0000256" key="1">
    <source>
        <dbReference type="ARBA" id="ARBA00001947"/>
    </source>
</evidence>
<comment type="catalytic activity">
    <reaction evidence="6">
        <text>hydrogencarbonate + H(+) = CO2 + H2O</text>
        <dbReference type="Rhea" id="RHEA:10748"/>
        <dbReference type="ChEBI" id="CHEBI:15377"/>
        <dbReference type="ChEBI" id="CHEBI:15378"/>
        <dbReference type="ChEBI" id="CHEBI:16526"/>
        <dbReference type="ChEBI" id="CHEBI:17544"/>
        <dbReference type="EC" id="4.2.1.1"/>
    </reaction>
</comment>
<dbReference type="PANTHER" id="PTHR18952">
    <property type="entry name" value="CARBONIC ANHYDRASE"/>
    <property type="match status" value="1"/>
</dbReference>
<comment type="function">
    <text evidence="6">Reversible hydration of carbon dioxide.</text>
</comment>
<evidence type="ECO:0000256" key="5">
    <source>
        <dbReference type="ARBA" id="ARBA00023239"/>
    </source>
</evidence>
<dbReference type="GO" id="GO:0004089">
    <property type="term" value="F:carbonate dehydratase activity"/>
    <property type="evidence" value="ECO:0007669"/>
    <property type="project" value="UniProtKB-UniRule"/>
</dbReference>
<protein>
    <recommendedName>
        <fullName evidence="2 6">Carbonic anhydrase</fullName>
        <ecNumber evidence="2 6">4.2.1.1</ecNumber>
    </recommendedName>
</protein>
<keyword evidence="3 6" id="KW-0479">Metal-binding</keyword>
<dbReference type="STRING" id="4432.A0A1U8AX81"/>
<dbReference type="Gene3D" id="3.10.200.10">
    <property type="entry name" value="Alpha carbonic anhydrase"/>
    <property type="match status" value="1"/>
</dbReference>
<sequence>MEPIKPIFLAILLVIPSLLFSPVTTEEVEDEREFNYVEGSGVGPEHWGEIHEEWAACGNGEMQSPIDLSEKKVEVLHHLGKLKRRYRPSRAVLVNRGHDIMIKWVERAGSIYINGTRYFLRHCHWHSPSEHTINGVRYALEGHMVHESSDKKVAVVGILYKFGRPDRFLSMMENYVFKTADKEGAEEELGIVNPKRIKLGGTEYYRYMGSLTTPPCTEGVVWTILKKVKTVSKEQVELLRMAVHDDSEMNARPTQPTNYRSVHYYKSRRL</sequence>
<dbReference type="InterPro" id="IPR036398">
    <property type="entry name" value="CA_dom_sf"/>
</dbReference>
<dbReference type="OMA" id="HAYCMLK"/>
<dbReference type="PANTHER" id="PTHR18952:SF253">
    <property type="entry name" value="OS08G0470200 PROTEIN"/>
    <property type="match status" value="1"/>
</dbReference>
<dbReference type="EC" id="4.2.1.1" evidence="2 6"/>
<gene>
    <name evidence="8" type="primary">LOC104608510</name>
</gene>
<dbReference type="SUPFAM" id="SSF51069">
    <property type="entry name" value="Carbonic anhydrase"/>
    <property type="match status" value="1"/>
</dbReference>
<dbReference type="eggNOG" id="KOG0382">
    <property type="taxonomic scope" value="Eukaryota"/>
</dbReference>
<evidence type="ECO:0000256" key="2">
    <source>
        <dbReference type="ARBA" id="ARBA00012925"/>
    </source>
</evidence>
<dbReference type="OrthoDB" id="429145at2759"/>
<keyword evidence="4 6" id="KW-0862">Zinc</keyword>
<dbReference type="InterPro" id="IPR018338">
    <property type="entry name" value="Carbonic_anhydrase_a-class_CS"/>
</dbReference>
<evidence type="ECO:0000313" key="8">
    <source>
        <dbReference type="RefSeq" id="XP_010272832.1"/>
    </source>
</evidence>
<evidence type="ECO:0000256" key="3">
    <source>
        <dbReference type="ARBA" id="ARBA00022723"/>
    </source>
</evidence>
<reference evidence="8" key="1">
    <citation type="submission" date="2025-08" db="UniProtKB">
        <authorList>
            <consortium name="RefSeq"/>
        </authorList>
    </citation>
    <scope>IDENTIFICATION</scope>
</reference>
<dbReference type="GO" id="GO:0016836">
    <property type="term" value="F:hydro-lyase activity"/>
    <property type="evidence" value="ECO:0000318"/>
    <property type="project" value="GO_Central"/>
</dbReference>
<keyword evidence="5 6" id="KW-0456">Lyase</keyword>
<keyword evidence="6" id="KW-0732">Signal</keyword>
<dbReference type="GeneID" id="104608510"/>
<dbReference type="AlphaFoldDB" id="A0A1U8AX81"/>
<dbReference type="SMART" id="SM01057">
    <property type="entry name" value="Carb_anhydrase"/>
    <property type="match status" value="1"/>
</dbReference>
<evidence type="ECO:0000313" key="7">
    <source>
        <dbReference type="Proteomes" id="UP000189703"/>
    </source>
</evidence>
<dbReference type="RefSeq" id="XP_010272832.1">
    <property type="nucleotide sequence ID" value="XM_010274530.1"/>
</dbReference>
<feature type="signal peptide" evidence="6">
    <location>
        <begin position="1"/>
        <end position="25"/>
    </location>
</feature>
<dbReference type="InterPro" id="IPR041891">
    <property type="entry name" value="Alpha_CA_prokaryot-like"/>
</dbReference>
<dbReference type="GO" id="GO:0008270">
    <property type="term" value="F:zinc ion binding"/>
    <property type="evidence" value="ECO:0007669"/>
    <property type="project" value="UniProtKB-UniRule"/>
</dbReference>
<accession>A0A1U8AX81</accession>
<name>A0A1U8AX81_NELNU</name>
<dbReference type="Pfam" id="PF00194">
    <property type="entry name" value="Carb_anhydrase"/>
    <property type="match status" value="1"/>
</dbReference>
<evidence type="ECO:0000256" key="4">
    <source>
        <dbReference type="ARBA" id="ARBA00022833"/>
    </source>
</evidence>
<comment type="cofactor">
    <cofactor evidence="1 6">
        <name>Zn(2+)</name>
        <dbReference type="ChEBI" id="CHEBI:29105"/>
    </cofactor>
</comment>
<dbReference type="PROSITE" id="PS00162">
    <property type="entry name" value="ALPHA_CA_1"/>
    <property type="match status" value="1"/>
</dbReference>
<dbReference type="CDD" id="cd03124">
    <property type="entry name" value="alpha_CA_prokaryotic_like"/>
    <property type="match status" value="1"/>
</dbReference>
<dbReference type="KEGG" id="nnu:104608510"/>
<dbReference type="Proteomes" id="UP000189703">
    <property type="component" value="Unplaced"/>
</dbReference>
<evidence type="ECO:0000256" key="6">
    <source>
        <dbReference type="RuleBase" id="RU367011"/>
    </source>
</evidence>
<organism evidence="7 8">
    <name type="scientific">Nelumbo nucifera</name>
    <name type="common">Sacred lotus</name>
    <dbReference type="NCBI Taxonomy" id="4432"/>
    <lineage>
        <taxon>Eukaryota</taxon>
        <taxon>Viridiplantae</taxon>
        <taxon>Streptophyta</taxon>
        <taxon>Embryophyta</taxon>
        <taxon>Tracheophyta</taxon>
        <taxon>Spermatophyta</taxon>
        <taxon>Magnoliopsida</taxon>
        <taxon>Proteales</taxon>
        <taxon>Nelumbonaceae</taxon>
        <taxon>Nelumbo</taxon>
    </lineage>
</organism>
<dbReference type="InterPro" id="IPR001148">
    <property type="entry name" value="CA_dom"/>
</dbReference>
<feature type="chain" id="PRO_5043056688" description="Carbonic anhydrase" evidence="6">
    <location>
        <begin position="26"/>
        <end position="270"/>
    </location>
</feature>
<proteinExistence type="inferred from homology"/>
<keyword evidence="7" id="KW-1185">Reference proteome</keyword>